<gene>
    <name evidence="2" type="ORF">METZ01_LOCUS381275</name>
</gene>
<feature type="non-terminal residue" evidence="2">
    <location>
        <position position="1"/>
    </location>
</feature>
<accession>A0A382U3X5</accession>
<feature type="transmembrane region" description="Helical" evidence="1">
    <location>
        <begin position="6"/>
        <end position="23"/>
    </location>
</feature>
<keyword evidence="1" id="KW-0812">Transmembrane</keyword>
<reference evidence="2" key="1">
    <citation type="submission" date="2018-05" db="EMBL/GenBank/DDBJ databases">
        <authorList>
            <person name="Lanie J.A."/>
            <person name="Ng W.-L."/>
            <person name="Kazmierczak K.M."/>
            <person name="Andrzejewski T.M."/>
            <person name="Davidsen T.M."/>
            <person name="Wayne K.J."/>
            <person name="Tettelin H."/>
            <person name="Glass J.I."/>
            <person name="Rusch D."/>
            <person name="Podicherti R."/>
            <person name="Tsui H.-C.T."/>
            <person name="Winkler M.E."/>
        </authorList>
    </citation>
    <scope>NUCLEOTIDE SEQUENCE</scope>
</reference>
<evidence type="ECO:0000313" key="2">
    <source>
        <dbReference type="EMBL" id="SVD28421.1"/>
    </source>
</evidence>
<name>A0A382U3X5_9ZZZZ</name>
<dbReference type="EMBL" id="UINC01140964">
    <property type="protein sequence ID" value="SVD28421.1"/>
    <property type="molecule type" value="Genomic_DNA"/>
</dbReference>
<feature type="non-terminal residue" evidence="2">
    <location>
        <position position="39"/>
    </location>
</feature>
<protein>
    <submittedName>
        <fullName evidence="2">Uncharacterized protein</fullName>
    </submittedName>
</protein>
<keyword evidence="1" id="KW-1133">Transmembrane helix</keyword>
<evidence type="ECO:0000256" key="1">
    <source>
        <dbReference type="SAM" id="Phobius"/>
    </source>
</evidence>
<sequence length="39" mass="4314">LYLKIASFFAIIIISLPVLEVYGDLESTRMACDELGVPI</sequence>
<organism evidence="2">
    <name type="scientific">marine metagenome</name>
    <dbReference type="NCBI Taxonomy" id="408172"/>
    <lineage>
        <taxon>unclassified sequences</taxon>
        <taxon>metagenomes</taxon>
        <taxon>ecological metagenomes</taxon>
    </lineage>
</organism>
<dbReference type="AlphaFoldDB" id="A0A382U3X5"/>
<proteinExistence type="predicted"/>
<keyword evidence="1" id="KW-0472">Membrane</keyword>